<keyword evidence="5" id="KW-1185">Reference proteome</keyword>
<dbReference type="Proteomes" id="UP000232323">
    <property type="component" value="Unassembled WGS sequence"/>
</dbReference>
<dbReference type="PANTHER" id="PTHR10026">
    <property type="entry name" value="CYCLIN"/>
    <property type="match status" value="1"/>
</dbReference>
<dbReference type="AlphaFoldDB" id="A0A250WX09"/>
<comment type="similarity">
    <text evidence="1">Belongs to the cyclin family.</text>
</comment>
<dbReference type="EMBL" id="BEGY01000012">
    <property type="protein sequence ID" value="GAX75351.1"/>
    <property type="molecule type" value="Genomic_DNA"/>
</dbReference>
<evidence type="ECO:0000313" key="5">
    <source>
        <dbReference type="Proteomes" id="UP000232323"/>
    </source>
</evidence>
<dbReference type="InterPro" id="IPR013763">
    <property type="entry name" value="Cyclin-like_dom"/>
</dbReference>
<dbReference type="FunFam" id="1.10.472.10:FF:000031">
    <property type="entry name" value="cyclin-L1-1-like isoform X1"/>
    <property type="match status" value="1"/>
</dbReference>
<feature type="domain" description="Cyclin-like" evidence="3">
    <location>
        <begin position="189"/>
        <end position="271"/>
    </location>
</feature>
<evidence type="ECO:0000256" key="2">
    <source>
        <dbReference type="SAM" id="MobiDB-lite"/>
    </source>
</evidence>
<evidence type="ECO:0000313" key="4">
    <source>
        <dbReference type="EMBL" id="GAX75351.1"/>
    </source>
</evidence>
<accession>A0A250WX09</accession>
<feature type="region of interest" description="Disordered" evidence="2">
    <location>
        <begin position="305"/>
        <end position="324"/>
    </location>
</feature>
<dbReference type="InterPro" id="IPR006671">
    <property type="entry name" value="Cyclin_N"/>
</dbReference>
<feature type="region of interest" description="Disordered" evidence="2">
    <location>
        <begin position="330"/>
        <end position="488"/>
    </location>
</feature>
<dbReference type="STRING" id="1157962.A0A250WX09"/>
<dbReference type="GO" id="GO:0006357">
    <property type="term" value="P:regulation of transcription by RNA polymerase II"/>
    <property type="evidence" value="ECO:0007669"/>
    <property type="project" value="InterPro"/>
</dbReference>
<dbReference type="SUPFAM" id="SSF47954">
    <property type="entry name" value="Cyclin-like"/>
    <property type="match status" value="2"/>
</dbReference>
<dbReference type="Pfam" id="PF00134">
    <property type="entry name" value="Cyclin_N"/>
    <property type="match status" value="1"/>
</dbReference>
<dbReference type="PIRSF" id="PIRSF036580">
    <property type="entry name" value="Cyclin_L"/>
    <property type="match status" value="1"/>
</dbReference>
<dbReference type="GO" id="GO:0016538">
    <property type="term" value="F:cyclin-dependent protein serine/threonine kinase regulator activity"/>
    <property type="evidence" value="ECO:0007669"/>
    <property type="project" value="InterPro"/>
</dbReference>
<dbReference type="Gene3D" id="1.10.472.10">
    <property type="entry name" value="Cyclin-like"/>
    <property type="match status" value="2"/>
</dbReference>
<sequence length="488" mass="56088">MFTVRSLKRMNFHTFKAQVCKECKSQSSAGMLCNNVDNFYLSDAELDNSPSRQDGIDANTESTLRHYGAELIQKAGILLSCQQAVMVTGQVLLQRFYCKKSLREFNVQKMAAACTFVASKLEECPRRLRDILMVFDRQFKRGSKYERSGIPVLEPATRDYLAAKDTVIRYERELLRAFGFIVHAEHPHNFVINYVHFLGGDNEFMQLAWNILNDSLRTTLCVRFKAEVVACGAIFYAARKMQVALPESVPWWDLFSCSTEQLVEVVKVLHELYLRPKAEYIHVTKEPLAKTVNKTPEAIAELTAEQQLQQPQGAESGVQLETVDIEERVVQSADEKREDEGAQEQEVEKRGVEDDVSEVKKTSAGGEDASSAGRGGTRGERDRDRSRSRSGGSRRSNHRHDSTRRSERSVSPHNRSSREERDGVRESGREDREGGRESGREDSRRYHRREREDWDSRSERKDDERQGSRDRDRERLSSSRSDRHRERK</sequence>
<feature type="domain" description="Cyclin-like" evidence="3">
    <location>
        <begin position="70"/>
        <end position="176"/>
    </location>
</feature>
<dbReference type="InterPro" id="IPR036915">
    <property type="entry name" value="Cyclin-like_sf"/>
</dbReference>
<organism evidence="4 5">
    <name type="scientific">Chlamydomonas eustigma</name>
    <dbReference type="NCBI Taxonomy" id="1157962"/>
    <lineage>
        <taxon>Eukaryota</taxon>
        <taxon>Viridiplantae</taxon>
        <taxon>Chlorophyta</taxon>
        <taxon>core chlorophytes</taxon>
        <taxon>Chlorophyceae</taxon>
        <taxon>CS clade</taxon>
        <taxon>Chlamydomonadales</taxon>
        <taxon>Chlamydomonadaceae</taxon>
        <taxon>Chlamydomonas</taxon>
    </lineage>
</organism>
<feature type="compositionally biased region" description="Basic and acidic residues" evidence="2">
    <location>
        <begin position="399"/>
        <end position="488"/>
    </location>
</feature>
<dbReference type="InterPro" id="IPR043198">
    <property type="entry name" value="Cyclin/Ssn8"/>
</dbReference>
<evidence type="ECO:0000256" key="1">
    <source>
        <dbReference type="RuleBase" id="RU000383"/>
    </source>
</evidence>
<comment type="caution">
    <text evidence="4">The sequence shown here is derived from an EMBL/GenBank/DDBJ whole genome shotgun (WGS) entry which is preliminary data.</text>
</comment>
<dbReference type="SMART" id="SM00385">
    <property type="entry name" value="CYCLIN"/>
    <property type="match status" value="2"/>
</dbReference>
<reference evidence="4 5" key="1">
    <citation type="submission" date="2017-08" db="EMBL/GenBank/DDBJ databases">
        <title>Acidophilic green algal genome provides insights into adaptation to an acidic environment.</title>
        <authorList>
            <person name="Hirooka S."/>
            <person name="Hirose Y."/>
            <person name="Kanesaki Y."/>
            <person name="Higuchi S."/>
            <person name="Fujiwara T."/>
            <person name="Onuma R."/>
            <person name="Era A."/>
            <person name="Ohbayashi R."/>
            <person name="Uzuka A."/>
            <person name="Nozaki H."/>
            <person name="Yoshikawa H."/>
            <person name="Miyagishima S.Y."/>
        </authorList>
    </citation>
    <scope>NUCLEOTIDE SEQUENCE [LARGE SCALE GENOMIC DNA]</scope>
    <source>
        <strain evidence="4 5">NIES-2499</strain>
    </source>
</reference>
<dbReference type="OrthoDB" id="10264655at2759"/>
<keyword evidence="1" id="KW-0195">Cyclin</keyword>
<proteinExistence type="inferred from homology"/>
<name>A0A250WX09_9CHLO</name>
<dbReference type="CDD" id="cd20532">
    <property type="entry name" value="CYCLIN_CCNL_rpt1"/>
    <property type="match status" value="1"/>
</dbReference>
<feature type="compositionally biased region" description="Basic and acidic residues" evidence="2">
    <location>
        <begin position="330"/>
        <end position="361"/>
    </location>
</feature>
<feature type="compositionally biased region" description="Basic and acidic residues" evidence="2">
    <location>
        <begin position="377"/>
        <end position="387"/>
    </location>
</feature>
<dbReference type="Pfam" id="PF21797">
    <property type="entry name" value="CycT2-like_C"/>
    <property type="match status" value="1"/>
</dbReference>
<gene>
    <name evidence="4" type="ORF">CEUSTIGMA_g2795.t1</name>
</gene>
<protein>
    <recommendedName>
        <fullName evidence="3">Cyclin-like domain-containing protein</fullName>
    </recommendedName>
</protein>
<evidence type="ECO:0000259" key="3">
    <source>
        <dbReference type="SMART" id="SM00385"/>
    </source>
</evidence>